<dbReference type="EMBL" id="JAAIJR010000035">
    <property type="protein sequence ID" value="NEX20737.1"/>
    <property type="molecule type" value="Genomic_DNA"/>
</dbReference>
<evidence type="ECO:0000256" key="2">
    <source>
        <dbReference type="ARBA" id="ARBA00022475"/>
    </source>
</evidence>
<feature type="transmembrane region" description="Helical" evidence="7">
    <location>
        <begin position="16"/>
        <end position="35"/>
    </location>
</feature>
<feature type="transmembrane region" description="Helical" evidence="7">
    <location>
        <begin position="212"/>
        <end position="230"/>
    </location>
</feature>
<dbReference type="InterPro" id="IPR004960">
    <property type="entry name" value="LipA_acyltrans"/>
</dbReference>
<evidence type="ECO:0000256" key="5">
    <source>
        <dbReference type="ARBA" id="ARBA00023136"/>
    </source>
</evidence>
<dbReference type="PANTHER" id="PTHR30606">
    <property type="entry name" value="LIPID A BIOSYNTHESIS LAUROYL ACYLTRANSFERASE"/>
    <property type="match status" value="1"/>
</dbReference>
<keyword evidence="9" id="KW-1185">Reference proteome</keyword>
<comment type="subcellular location">
    <subcellularLocation>
        <location evidence="1">Cell inner membrane</location>
    </subcellularLocation>
</comment>
<evidence type="ECO:0000256" key="1">
    <source>
        <dbReference type="ARBA" id="ARBA00004533"/>
    </source>
</evidence>
<sequence>MSLAPYAVLVRISRLVGPWFFAGVARCIATGYFIFSPKVRESRRLYAIVFPKRSRWFHLWCAFCQYQSFTTIHFDRFLTNDGQLPIFTCEGVEALNERINHGGALLLMSHLGNWEMAARLMMHQGYETPLLLYMGVKEKEGVERRQKEELQQAGVTIIGVDQGAATPFTAVEGLKILRQGGLVSMAGDIIWRQHQRRIPVQVLGHPAFVSEAPFAFALVSGAPIIVFFAFRTGRNCYRLTFSEPIWVISERREDRHQAIAQAAQRYADLLEAALGAHPREWYHFDRFLLDPGDAPDSPDSPGRGFFPG</sequence>
<dbReference type="Pfam" id="PF03279">
    <property type="entry name" value="Lip_A_acyltrans"/>
    <property type="match status" value="1"/>
</dbReference>
<dbReference type="PANTHER" id="PTHR30606:SF10">
    <property type="entry name" value="PHOSPHATIDYLINOSITOL MANNOSIDE ACYLTRANSFERASE"/>
    <property type="match status" value="1"/>
</dbReference>
<keyword evidence="3" id="KW-0997">Cell inner membrane</keyword>
<organism evidence="8 9">
    <name type="scientific">Thiorhodococcus mannitoliphagus</name>
    <dbReference type="NCBI Taxonomy" id="329406"/>
    <lineage>
        <taxon>Bacteria</taxon>
        <taxon>Pseudomonadati</taxon>
        <taxon>Pseudomonadota</taxon>
        <taxon>Gammaproteobacteria</taxon>
        <taxon>Chromatiales</taxon>
        <taxon>Chromatiaceae</taxon>
        <taxon>Thiorhodococcus</taxon>
    </lineage>
</organism>
<evidence type="ECO:0000256" key="7">
    <source>
        <dbReference type="SAM" id="Phobius"/>
    </source>
</evidence>
<evidence type="ECO:0000256" key="4">
    <source>
        <dbReference type="ARBA" id="ARBA00022679"/>
    </source>
</evidence>
<dbReference type="GO" id="GO:0016746">
    <property type="term" value="F:acyltransferase activity"/>
    <property type="evidence" value="ECO:0007669"/>
    <property type="project" value="UniProtKB-KW"/>
</dbReference>
<comment type="caution">
    <text evidence="8">The sequence shown here is derived from an EMBL/GenBank/DDBJ whole genome shotgun (WGS) entry which is preliminary data.</text>
</comment>
<proteinExistence type="predicted"/>
<keyword evidence="6 8" id="KW-0012">Acyltransferase</keyword>
<keyword evidence="7" id="KW-1133">Transmembrane helix</keyword>
<dbReference type="CDD" id="cd07984">
    <property type="entry name" value="LPLAT_LABLAT-like"/>
    <property type="match status" value="1"/>
</dbReference>
<evidence type="ECO:0000256" key="3">
    <source>
        <dbReference type="ARBA" id="ARBA00022519"/>
    </source>
</evidence>
<keyword evidence="7" id="KW-0812">Transmembrane</keyword>
<accession>A0A6P1DR51</accession>
<name>A0A6P1DR51_9GAMM</name>
<reference evidence="8 9" key="2">
    <citation type="submission" date="2020-02" db="EMBL/GenBank/DDBJ databases">
        <title>Genome sequences of Thiorhodococcus mannitoliphagus and Thiorhodococcus minor, purple sulfur photosynthetic bacteria in the gammaproteobacterial family, Chromatiaceae.</title>
        <authorList>
            <person name="Aviles F.A."/>
            <person name="Meyer T.E."/>
            <person name="Kyndt J.A."/>
        </authorList>
    </citation>
    <scope>NUCLEOTIDE SEQUENCE [LARGE SCALE GENOMIC DNA]</scope>
    <source>
        <strain evidence="8 9">DSM 18266</strain>
    </source>
</reference>
<evidence type="ECO:0000256" key="6">
    <source>
        <dbReference type="ARBA" id="ARBA00023315"/>
    </source>
</evidence>
<reference evidence="9" key="1">
    <citation type="journal article" date="2020" name="Microbiol. Resour. Announc.">
        <title>Draft Genome Sequences of Thiorhodococcus mannitoliphagus and Thiorhodococcus minor, Purple Sulfur Photosynthetic Bacteria in the Gammaproteobacterial Family Chromatiaceae.</title>
        <authorList>
            <person name="Aviles F.A."/>
            <person name="Meyer T.E."/>
            <person name="Kyndt J.A."/>
        </authorList>
    </citation>
    <scope>NUCLEOTIDE SEQUENCE [LARGE SCALE GENOMIC DNA]</scope>
    <source>
        <strain evidence="9">DSM 18266</strain>
    </source>
</reference>
<gene>
    <name evidence="8" type="ORF">G3480_10515</name>
</gene>
<dbReference type="Proteomes" id="UP000471640">
    <property type="component" value="Unassembled WGS sequence"/>
</dbReference>
<evidence type="ECO:0000313" key="9">
    <source>
        <dbReference type="Proteomes" id="UP000471640"/>
    </source>
</evidence>
<dbReference type="GO" id="GO:0009247">
    <property type="term" value="P:glycolipid biosynthetic process"/>
    <property type="evidence" value="ECO:0007669"/>
    <property type="project" value="UniProtKB-ARBA"/>
</dbReference>
<keyword evidence="2" id="KW-1003">Cell membrane</keyword>
<protein>
    <submittedName>
        <fullName evidence="8">Lysophospholipid acyltransferase family protein</fullName>
    </submittedName>
</protein>
<dbReference type="GO" id="GO:0005886">
    <property type="term" value="C:plasma membrane"/>
    <property type="evidence" value="ECO:0007669"/>
    <property type="project" value="UniProtKB-SubCell"/>
</dbReference>
<dbReference type="RefSeq" id="WP_164653845.1">
    <property type="nucleotide sequence ID" value="NZ_JAAIJR010000035.1"/>
</dbReference>
<evidence type="ECO:0000313" key="8">
    <source>
        <dbReference type="EMBL" id="NEX20737.1"/>
    </source>
</evidence>
<keyword evidence="5 7" id="KW-0472">Membrane</keyword>
<dbReference type="AlphaFoldDB" id="A0A6P1DR51"/>
<keyword evidence="4 8" id="KW-0808">Transferase</keyword>